<dbReference type="GO" id="GO:0016787">
    <property type="term" value="F:hydrolase activity"/>
    <property type="evidence" value="ECO:0007669"/>
    <property type="project" value="InterPro"/>
</dbReference>
<dbReference type="OMA" id="DFARFYY"/>
<dbReference type="InterPro" id="IPR032466">
    <property type="entry name" value="Metal_Hydrolase"/>
</dbReference>
<evidence type="ECO:0000313" key="12">
    <source>
        <dbReference type="Proteomes" id="UP000054383"/>
    </source>
</evidence>
<dbReference type="GO" id="GO:0046872">
    <property type="term" value="F:metal ion binding"/>
    <property type="evidence" value="ECO:0007669"/>
    <property type="project" value="UniProtKB-KW"/>
</dbReference>
<gene>
    <name evidence="11" type="ORF">PISL3812_06710</name>
</gene>
<dbReference type="EC" id="4.1.1.52" evidence="7"/>
<sequence>MFLIQFLFLLASAVSFPSVISTFSGHLADTHIYAIPPVYANALASAGGDPSGYPTPDWCIGGTIESLALIGSSYGVLSISTPGVPIAGTGQTARDLCRDINIYLANLTSSYPESIDFLYWTQKQAIGIGFYTSYGDLLPGDPTFKDIWDKLESYKALAFLHPGVMDVHPKFISDFLPQPIIDYPQATTGAAVNIVFNGVVSNTPSIDIILSHAGGTLPYLADRAWGSLLIPSIENRSAVDVATATAQFKNFYYDIALSSSPTQLNGLLQNTDPSHILMGTDYPYADSKLIVGSNAEYLAFTAAHPEIAPSVLSESAQALIRKHAPSD</sequence>
<dbReference type="SUPFAM" id="SSF51556">
    <property type="entry name" value="Metallo-dependent hydrolases"/>
    <property type="match status" value="1"/>
</dbReference>
<dbReference type="STRING" id="28573.A0A0U1M3U7"/>
<evidence type="ECO:0000256" key="1">
    <source>
        <dbReference type="ARBA" id="ARBA00005871"/>
    </source>
</evidence>
<comment type="catalytic activity">
    <reaction evidence="6">
        <text>6-methylsalicylate + H(+) = 3-methylphenol + CO2</text>
        <dbReference type="Rhea" id="RHEA:23112"/>
        <dbReference type="ChEBI" id="CHEBI:15378"/>
        <dbReference type="ChEBI" id="CHEBI:16526"/>
        <dbReference type="ChEBI" id="CHEBI:17231"/>
        <dbReference type="ChEBI" id="CHEBI:36658"/>
        <dbReference type="EC" id="4.1.1.52"/>
    </reaction>
    <physiologicalReaction direction="left-to-right" evidence="6">
        <dbReference type="Rhea" id="RHEA:23113"/>
    </physiologicalReaction>
</comment>
<accession>A0A0U1M3U7</accession>
<dbReference type="InterPro" id="IPR032465">
    <property type="entry name" value="ACMSD"/>
</dbReference>
<dbReference type="GO" id="GO:0019748">
    <property type="term" value="P:secondary metabolic process"/>
    <property type="evidence" value="ECO:0007669"/>
    <property type="project" value="TreeGrafter"/>
</dbReference>
<keyword evidence="12" id="KW-1185">Reference proteome</keyword>
<keyword evidence="2" id="KW-0479">Metal-binding</keyword>
<evidence type="ECO:0000256" key="3">
    <source>
        <dbReference type="ARBA" id="ARBA00022793"/>
    </source>
</evidence>
<dbReference type="Pfam" id="PF04909">
    <property type="entry name" value="Amidohydro_2"/>
    <property type="match status" value="1"/>
</dbReference>
<dbReference type="AlphaFoldDB" id="A0A0U1M3U7"/>
<comment type="similarity">
    <text evidence="1">Belongs to the metallo-dependent hydrolases superfamily. ACMSD family.</text>
</comment>
<keyword evidence="3 8" id="KW-0210">Decarboxylase</keyword>
<dbReference type="OrthoDB" id="2832284at2759"/>
<keyword evidence="9" id="KW-0732">Signal</keyword>
<evidence type="ECO:0000256" key="6">
    <source>
        <dbReference type="ARBA" id="ARBA00036832"/>
    </source>
</evidence>
<evidence type="ECO:0000256" key="4">
    <source>
        <dbReference type="ARBA" id="ARBA00022833"/>
    </source>
</evidence>
<feature type="signal peptide" evidence="9">
    <location>
        <begin position="1"/>
        <end position="21"/>
    </location>
</feature>
<dbReference type="PANTHER" id="PTHR21240:SF29">
    <property type="entry name" value="AMIDOHYDROLASE-RELATED DOMAIN-CONTAINING PROTEIN"/>
    <property type="match status" value="1"/>
</dbReference>
<dbReference type="GO" id="GO:0005829">
    <property type="term" value="C:cytosol"/>
    <property type="evidence" value="ECO:0007669"/>
    <property type="project" value="TreeGrafter"/>
</dbReference>
<evidence type="ECO:0000259" key="10">
    <source>
        <dbReference type="Pfam" id="PF04909"/>
    </source>
</evidence>
<evidence type="ECO:0000256" key="5">
    <source>
        <dbReference type="ARBA" id="ARBA00023239"/>
    </source>
</evidence>
<dbReference type="InterPro" id="IPR006680">
    <property type="entry name" value="Amidohydro-rel"/>
</dbReference>
<dbReference type="Proteomes" id="UP000054383">
    <property type="component" value="Unassembled WGS sequence"/>
</dbReference>
<dbReference type="GO" id="GO:0047596">
    <property type="term" value="F:6-methylsalicylate decarboxylase activity"/>
    <property type="evidence" value="ECO:0007669"/>
    <property type="project" value="UniProtKB-EC"/>
</dbReference>
<dbReference type="PANTHER" id="PTHR21240">
    <property type="entry name" value="2-AMINO-3-CARBOXYLMUCONATE-6-SEMIALDEHYDE DECARBOXYLASE"/>
    <property type="match status" value="1"/>
</dbReference>
<dbReference type="Gene3D" id="3.20.20.140">
    <property type="entry name" value="Metal-dependent hydrolases"/>
    <property type="match status" value="1"/>
</dbReference>
<proteinExistence type="inferred from homology"/>
<keyword evidence="4" id="KW-0862">Zinc</keyword>
<feature type="domain" description="Amidohydrolase-related" evidence="10">
    <location>
        <begin position="124"/>
        <end position="296"/>
    </location>
</feature>
<reference evidence="11 12" key="1">
    <citation type="submission" date="2015-04" db="EMBL/GenBank/DDBJ databases">
        <authorList>
            <person name="Syromyatnikov M.Y."/>
            <person name="Popov V.N."/>
        </authorList>
    </citation>
    <scope>NUCLEOTIDE SEQUENCE [LARGE SCALE GENOMIC DNA]</scope>
    <source>
        <strain evidence="11">WF-38-12</strain>
    </source>
</reference>
<name>A0A0U1M3U7_TALIS</name>
<evidence type="ECO:0000256" key="7">
    <source>
        <dbReference type="ARBA" id="ARBA00038889"/>
    </source>
</evidence>
<evidence type="ECO:0000313" key="11">
    <source>
        <dbReference type="EMBL" id="CRG89671.1"/>
    </source>
</evidence>
<evidence type="ECO:0000256" key="2">
    <source>
        <dbReference type="ARBA" id="ARBA00022723"/>
    </source>
</evidence>
<dbReference type="EMBL" id="CVMT01000006">
    <property type="protein sequence ID" value="CRG89671.1"/>
    <property type="molecule type" value="Genomic_DNA"/>
</dbReference>
<feature type="chain" id="PRO_5006711523" description="6-methylsalicylate decarboxylase" evidence="9">
    <location>
        <begin position="22"/>
        <end position="327"/>
    </location>
</feature>
<evidence type="ECO:0000256" key="8">
    <source>
        <dbReference type="RuleBase" id="RU366045"/>
    </source>
</evidence>
<keyword evidence="5 8" id="KW-0456">Lyase</keyword>
<protein>
    <recommendedName>
        <fullName evidence="7">6-methylsalicylate decarboxylase</fullName>
        <ecNumber evidence="7">4.1.1.52</ecNumber>
    </recommendedName>
</protein>
<evidence type="ECO:0000256" key="9">
    <source>
        <dbReference type="SAM" id="SignalP"/>
    </source>
</evidence>
<organism evidence="11 12">
    <name type="scientific">Talaromyces islandicus</name>
    <name type="common">Penicillium islandicum</name>
    <dbReference type="NCBI Taxonomy" id="28573"/>
    <lineage>
        <taxon>Eukaryota</taxon>
        <taxon>Fungi</taxon>
        <taxon>Dikarya</taxon>
        <taxon>Ascomycota</taxon>
        <taxon>Pezizomycotina</taxon>
        <taxon>Eurotiomycetes</taxon>
        <taxon>Eurotiomycetidae</taxon>
        <taxon>Eurotiales</taxon>
        <taxon>Trichocomaceae</taxon>
        <taxon>Talaromyces</taxon>
        <taxon>Talaromyces sect. Islandici</taxon>
    </lineage>
</organism>